<evidence type="ECO:0000313" key="5">
    <source>
        <dbReference type="EMBL" id="MDC0675874.1"/>
    </source>
</evidence>
<dbReference type="InterPro" id="IPR016187">
    <property type="entry name" value="CTDL_fold"/>
</dbReference>
<sequence>MLSYVRTFALVALAASGCFYNPMVVASTESSTLDTSGTIDAATTPTTSAEQPTCGDGILEPGEQCDDGNDVNGDGCENDCTPTGGVDCGNGTLDPGEECDDGNDVAMDGCENNCTETDISANCGDGTVNGDDECDDGDQDNTDACTNTCKNAACGDGVVQAGVEECDDDNQDNTDACTNTCKTATCGDGYVQAGVEECDDDNNIDDDDCSNDCRTPRMVFVTYGDFKGNLGGLLIADAKCAQAAADAPLPANVEWLAWISDDTLCPVSPGRMDTSYTGYYKLTNGTVIAHGWNDLIDGSLLQPINIDETGAPLAEEPFAVWSNTTPAGLSAGTDDCADWSSAALATKGRYGDINAMDGGWSDSPMDNPIGCANSFHLYCFQNSPLP</sequence>
<dbReference type="RefSeq" id="WP_272011506.1">
    <property type="nucleotide sequence ID" value="NZ_JAQNDN010000028.1"/>
</dbReference>
<name>A0ABT5BNX9_9BACT</name>
<keyword evidence="3" id="KW-1015">Disulfide bond</keyword>
<dbReference type="InterPro" id="IPR011936">
    <property type="entry name" value="Myxo_disulph_rpt"/>
</dbReference>
<evidence type="ECO:0000313" key="6">
    <source>
        <dbReference type="Proteomes" id="UP001217838"/>
    </source>
</evidence>
<keyword evidence="6" id="KW-1185">Reference proteome</keyword>
<gene>
    <name evidence="5" type="ORF">POL58_49550</name>
</gene>
<dbReference type="InterPro" id="IPR016186">
    <property type="entry name" value="C-type_lectin-like/link_sf"/>
</dbReference>
<dbReference type="SUPFAM" id="SSF56436">
    <property type="entry name" value="C-type lectin-like"/>
    <property type="match status" value="1"/>
</dbReference>
<dbReference type="Pfam" id="PF13948">
    <property type="entry name" value="DUF4215"/>
    <property type="match status" value="2"/>
</dbReference>
<evidence type="ECO:0000256" key="4">
    <source>
        <dbReference type="SAM" id="SignalP"/>
    </source>
</evidence>
<evidence type="ECO:0000256" key="3">
    <source>
        <dbReference type="ARBA" id="ARBA00023157"/>
    </source>
</evidence>
<feature type="signal peptide" evidence="4">
    <location>
        <begin position="1"/>
        <end position="26"/>
    </location>
</feature>
<dbReference type="PANTHER" id="PTHR38934">
    <property type="entry name" value="HYPHALLY REGULATED CELL WALL PROTEIN 1"/>
    <property type="match status" value="1"/>
</dbReference>
<dbReference type="PROSITE" id="PS51257">
    <property type="entry name" value="PROKAR_LIPOPROTEIN"/>
    <property type="match status" value="1"/>
</dbReference>
<feature type="chain" id="PRO_5045957798" evidence="4">
    <location>
        <begin position="27"/>
        <end position="386"/>
    </location>
</feature>
<accession>A0ABT5BNX9</accession>
<keyword evidence="1 4" id="KW-0732">Signal</keyword>
<dbReference type="Proteomes" id="UP001217838">
    <property type="component" value="Unassembled WGS sequence"/>
</dbReference>
<comment type="caution">
    <text evidence="5">The sequence shown here is derived from an EMBL/GenBank/DDBJ whole genome shotgun (WGS) entry which is preliminary data.</text>
</comment>
<organism evidence="5 6">
    <name type="scientific">Nannocystis radixulma</name>
    <dbReference type="NCBI Taxonomy" id="2995305"/>
    <lineage>
        <taxon>Bacteria</taxon>
        <taxon>Pseudomonadati</taxon>
        <taxon>Myxococcota</taxon>
        <taxon>Polyangia</taxon>
        <taxon>Nannocystales</taxon>
        <taxon>Nannocystaceae</taxon>
        <taxon>Nannocystis</taxon>
    </lineage>
</organism>
<dbReference type="PANTHER" id="PTHR38934:SF6">
    <property type="entry name" value="CHROMOSOME UNDETERMINED SCAFFOLD_176, WHOLE GENOME SHOTGUN SEQUENCE"/>
    <property type="match status" value="1"/>
</dbReference>
<evidence type="ECO:0000256" key="2">
    <source>
        <dbReference type="ARBA" id="ARBA00022737"/>
    </source>
</evidence>
<proteinExistence type="predicted"/>
<dbReference type="NCBIfam" id="TIGR02232">
    <property type="entry name" value="myxo_disulf_rpt"/>
    <property type="match status" value="4"/>
</dbReference>
<keyword evidence="2" id="KW-0677">Repeat</keyword>
<protein>
    <submittedName>
        <fullName evidence="5">DUF4215 domain-containing protein</fullName>
    </submittedName>
</protein>
<dbReference type="Gene3D" id="3.10.100.10">
    <property type="entry name" value="Mannose-Binding Protein A, subunit A"/>
    <property type="match status" value="1"/>
</dbReference>
<reference evidence="5 6" key="1">
    <citation type="submission" date="2022-11" db="EMBL/GenBank/DDBJ databases">
        <title>Minimal conservation of predation-associated metabolite biosynthetic gene clusters underscores biosynthetic potential of Myxococcota including descriptions for ten novel species: Archangium lansinium sp. nov., Myxococcus landrumus sp. nov., Nannocystis bai.</title>
        <authorList>
            <person name="Ahearne A."/>
            <person name="Stevens C."/>
            <person name="Dowd S."/>
        </authorList>
    </citation>
    <scope>NUCLEOTIDE SEQUENCE [LARGE SCALE GENOMIC DNA]</scope>
    <source>
        <strain evidence="5 6">NCELM</strain>
    </source>
</reference>
<dbReference type="EMBL" id="JAQNDN010000028">
    <property type="protein sequence ID" value="MDC0675874.1"/>
    <property type="molecule type" value="Genomic_DNA"/>
</dbReference>
<evidence type="ECO:0000256" key="1">
    <source>
        <dbReference type="ARBA" id="ARBA00022729"/>
    </source>
</evidence>